<comment type="caution">
    <text evidence="1">Lacks conserved residue(s) required for the propagation of feature annotation.</text>
</comment>
<dbReference type="PANTHER" id="PTHR45901:SF3">
    <property type="entry name" value="LIPOXYGENASE HOMOLOGY DOMAIN-CONTAINING PROTEIN 1"/>
    <property type="match status" value="1"/>
</dbReference>
<feature type="domain" description="PLAT" evidence="2">
    <location>
        <begin position="383"/>
        <end position="498"/>
    </location>
</feature>
<sequence length="805" mass="89179">MKDDTYDIAIYTSDLPGAATDATVSLEIYGSSGQTGELWLREERDSFQRGKVDRFTVVAPHVGMVEKIKVCHGKISCGSSWHLDRVEVYSHGTNSRQHFAANDWMGPSYKSEKLLSPSATNPQENTIKYKVVVTTSDIQGAVADVDAVMNLHGTNGQTGELVLKCRDGFQSGRAEEFTKDVKDIGQMTRMFLALGDKGHGIKWRVDYVKVIRVRDGKETFFDCQGQLIGPHGSFLEVPASSEDPTWGRCQYKLFVETADIKGGGTDARVCVIISGDGGQTRNHFLGGGDSPGLGQSSKTSFAFLDRDVGQIQQLYLGLNTPGRSFEWKCHSVVVENEHTGSTAVFRIDSWIDATDPGEWYDKSDGKVAPIESVAHHVKETLPACYDVIFNTSSQPGSDLDGEVSVLIHGKSASYGPEMFSSNNTLFKQGSTDAFVISSGDLGKIKQIELSIVSRADQASWLLLSVEIRNHQTGETSVFPCNKWLFSDAGTRYVLKPRKQELSKACSYKIEISTADPVVIDGFKVCIIGDEADTGRRKPERIGPVVSDSAPGTLMQFLLKGTTCVGAMQAIEFIYKREKQLNITEVRQIHVIDLSTGTQAFWIPERDPTIEHLDGSWCIVLPLSTKHQRALETPQKVSARAEYDLVGSHARIDTVSSTRQEWRNNGFPSGLTDERQLPVPLESGYEISFRTKRSFCSGARGQVSFDLVGDRGCSGRIQVQPAKRNAFTRGSVDTFSYPKLPYLGDLFQIRIHLDYQGLLGRGWELESVIVTHVASKTSWYCCYDDWIDKQVDFEVALPLFKQEIQQ</sequence>
<gene>
    <name evidence="3" type="ORF">TSPGSL018_26465</name>
</gene>
<evidence type="ECO:0000256" key="1">
    <source>
        <dbReference type="PROSITE-ProRule" id="PRU00152"/>
    </source>
</evidence>
<evidence type="ECO:0000313" key="3">
    <source>
        <dbReference type="EMBL" id="JAC61367.1"/>
    </source>
</evidence>
<name>A0A061QL18_9CHLO</name>
<dbReference type="Gene3D" id="2.60.60.20">
    <property type="entry name" value="PLAT/LH2 domain"/>
    <property type="match status" value="4"/>
</dbReference>
<feature type="domain" description="PLAT" evidence="2">
    <location>
        <begin position="127"/>
        <end position="241"/>
    </location>
</feature>
<dbReference type="PANTHER" id="PTHR45901">
    <property type="entry name" value="PROTEIN CBG12474"/>
    <property type="match status" value="1"/>
</dbReference>
<dbReference type="AlphaFoldDB" id="A0A061QL18"/>
<dbReference type="SMART" id="SM00308">
    <property type="entry name" value="LH2"/>
    <property type="match status" value="1"/>
</dbReference>
<feature type="domain" description="PLAT" evidence="2">
    <location>
        <begin position="4"/>
        <end position="119"/>
    </location>
</feature>
<dbReference type="EMBL" id="GBEZ01025759">
    <property type="protein sequence ID" value="JAC61367.1"/>
    <property type="molecule type" value="Transcribed_RNA"/>
</dbReference>
<reference evidence="3" key="1">
    <citation type="submission" date="2014-05" db="EMBL/GenBank/DDBJ databases">
        <title>The transcriptome of the halophilic microalga Tetraselmis sp. GSL018 isolated from the Great Salt Lake, Utah.</title>
        <authorList>
            <person name="Jinkerson R.E."/>
            <person name="D'Adamo S."/>
            <person name="Posewitz M.C."/>
        </authorList>
    </citation>
    <scope>NUCLEOTIDE SEQUENCE</scope>
    <source>
        <strain evidence="3">GSL018</strain>
    </source>
</reference>
<feature type="domain" description="PLAT" evidence="2">
    <location>
        <begin position="682"/>
        <end position="800"/>
    </location>
</feature>
<accession>A0A061QL18</accession>
<protein>
    <submittedName>
        <fullName evidence="3">Lipoxygenase homology domain-containing protein 1</fullName>
    </submittedName>
</protein>
<dbReference type="PROSITE" id="PS50095">
    <property type="entry name" value="PLAT"/>
    <property type="match status" value="5"/>
</dbReference>
<dbReference type="InterPro" id="IPR052970">
    <property type="entry name" value="Inner_ear_hair_cell_LOXHD"/>
</dbReference>
<dbReference type="Gene3D" id="2.40.180.10">
    <property type="entry name" value="Catalase core domain"/>
    <property type="match status" value="1"/>
</dbReference>
<proteinExistence type="predicted"/>
<feature type="domain" description="PLAT" evidence="2">
    <location>
        <begin position="249"/>
        <end position="365"/>
    </location>
</feature>
<evidence type="ECO:0000259" key="2">
    <source>
        <dbReference type="PROSITE" id="PS50095"/>
    </source>
</evidence>
<dbReference type="Pfam" id="PF01477">
    <property type="entry name" value="PLAT"/>
    <property type="match status" value="5"/>
</dbReference>
<organism evidence="3">
    <name type="scientific">Tetraselmis sp. GSL018</name>
    <dbReference type="NCBI Taxonomy" id="582737"/>
    <lineage>
        <taxon>Eukaryota</taxon>
        <taxon>Viridiplantae</taxon>
        <taxon>Chlorophyta</taxon>
        <taxon>core chlorophytes</taxon>
        <taxon>Chlorodendrophyceae</taxon>
        <taxon>Chlorodendrales</taxon>
        <taxon>Chlorodendraceae</taxon>
        <taxon>Tetraselmis</taxon>
    </lineage>
</organism>
<dbReference type="SUPFAM" id="SSF49723">
    <property type="entry name" value="Lipase/lipooxygenase domain (PLAT/LH2 domain)"/>
    <property type="match status" value="5"/>
</dbReference>
<dbReference type="InterPro" id="IPR001024">
    <property type="entry name" value="PLAT/LH2_dom"/>
</dbReference>
<dbReference type="InterPro" id="IPR036392">
    <property type="entry name" value="PLAT/LH2_dom_sf"/>
</dbReference>